<sequence length="467" mass="50779">MTAPKRLDSHLMAAQSHLQAAHKAGETGLCAYLIALAAYQRGLDVSFETFLGDDREYLGSHPDYNGNYLRISDGKSVHVFDKSRGDLSKRVHTSAADSKTLSKKLFEHGNIKTPRGASFKPGNEAGVSRFLASSSADRFVVKPEQGSLGRGVHVGLTAEDTRSVSTRQKAAFVIEEHISGSEYRVFVVGDRCVAAYERPALQVRGDGISSIEALIDARNRQRALNPRTRSSLIDKLEVAATLSRTGRSLDDIPHAFEPVTLSFVRNISAGGDNRDVTDTLPGLVGKAAVMACNATGLPNCGVDIIHDEAADVAYVLEVNSRPHLGAHSFPSLGAGAGNAVADAILDHYFPRSARNERFPELVIDIAAVKSALASGQFRSLACKRIEKGWIHRRIPLDASESEVDGLLRQLRLVCIHVEKFSYSESRHVINAFFLPRGFAGLVKTAKQNKMPVISREVDAILFGRTKR</sequence>
<protein>
    <recommendedName>
        <fullName evidence="2">ATP-grasp domain-containing protein</fullName>
    </recommendedName>
</protein>
<comment type="caution">
    <text evidence="3">The sequence shown here is derived from an EMBL/GenBank/DDBJ whole genome shotgun (WGS) entry which is preliminary data.</text>
</comment>
<evidence type="ECO:0000313" key="4">
    <source>
        <dbReference type="Proteomes" id="UP000617355"/>
    </source>
</evidence>
<feature type="domain" description="ATP-grasp" evidence="2">
    <location>
        <begin position="103"/>
        <end position="349"/>
    </location>
</feature>
<name>A0ABQ1QLD3_9RHOB</name>
<evidence type="ECO:0000313" key="3">
    <source>
        <dbReference type="EMBL" id="GGD29900.1"/>
    </source>
</evidence>
<dbReference type="PROSITE" id="PS50975">
    <property type="entry name" value="ATP_GRASP"/>
    <property type="match status" value="1"/>
</dbReference>
<dbReference type="PANTHER" id="PTHR21621">
    <property type="entry name" value="RIBOSOMAL PROTEIN S6 MODIFICATION PROTEIN"/>
    <property type="match status" value="1"/>
</dbReference>
<dbReference type="PANTHER" id="PTHR21621:SF0">
    <property type="entry name" value="BETA-CITRYLGLUTAMATE SYNTHASE B-RELATED"/>
    <property type="match status" value="1"/>
</dbReference>
<reference evidence="4" key="1">
    <citation type="journal article" date="2019" name="Int. J. Syst. Evol. Microbiol.">
        <title>The Global Catalogue of Microorganisms (GCM) 10K type strain sequencing project: providing services to taxonomists for standard genome sequencing and annotation.</title>
        <authorList>
            <consortium name="The Broad Institute Genomics Platform"/>
            <consortium name="The Broad Institute Genome Sequencing Center for Infectious Disease"/>
            <person name="Wu L."/>
            <person name="Ma J."/>
        </authorList>
    </citation>
    <scope>NUCLEOTIDE SEQUENCE [LARGE SCALE GENOMIC DNA]</scope>
    <source>
        <strain evidence="4">CGMCC 1.12922</strain>
    </source>
</reference>
<evidence type="ECO:0000256" key="1">
    <source>
        <dbReference type="PROSITE-ProRule" id="PRU00409"/>
    </source>
</evidence>
<dbReference type="SUPFAM" id="SSF56059">
    <property type="entry name" value="Glutathione synthetase ATP-binding domain-like"/>
    <property type="match status" value="1"/>
</dbReference>
<dbReference type="InterPro" id="IPR013651">
    <property type="entry name" value="ATP-grasp_RimK-type"/>
</dbReference>
<dbReference type="Proteomes" id="UP000617355">
    <property type="component" value="Unassembled WGS sequence"/>
</dbReference>
<keyword evidence="1" id="KW-0067">ATP-binding</keyword>
<gene>
    <name evidence="3" type="ORF">GCM10011358_12410</name>
</gene>
<accession>A0ABQ1QLD3</accession>
<dbReference type="Gene3D" id="3.30.470.20">
    <property type="entry name" value="ATP-grasp fold, B domain"/>
    <property type="match status" value="2"/>
</dbReference>
<evidence type="ECO:0000259" key="2">
    <source>
        <dbReference type="PROSITE" id="PS50975"/>
    </source>
</evidence>
<dbReference type="RefSeq" id="WP_188526782.1">
    <property type="nucleotide sequence ID" value="NZ_BMGI01000002.1"/>
</dbReference>
<keyword evidence="4" id="KW-1185">Reference proteome</keyword>
<dbReference type="InterPro" id="IPR011761">
    <property type="entry name" value="ATP-grasp"/>
</dbReference>
<dbReference type="Pfam" id="PF08443">
    <property type="entry name" value="RimK"/>
    <property type="match status" value="1"/>
</dbReference>
<dbReference type="EMBL" id="BMGI01000002">
    <property type="protein sequence ID" value="GGD29900.1"/>
    <property type="molecule type" value="Genomic_DNA"/>
</dbReference>
<organism evidence="3 4">
    <name type="scientific">Sinisalibacter lacisalsi</name>
    <dbReference type="NCBI Taxonomy" id="1526570"/>
    <lineage>
        <taxon>Bacteria</taxon>
        <taxon>Pseudomonadati</taxon>
        <taxon>Pseudomonadota</taxon>
        <taxon>Alphaproteobacteria</taxon>
        <taxon>Rhodobacterales</taxon>
        <taxon>Roseobacteraceae</taxon>
        <taxon>Sinisalibacter</taxon>
    </lineage>
</organism>
<proteinExistence type="predicted"/>
<keyword evidence="1" id="KW-0547">Nucleotide-binding</keyword>